<reference evidence="1 2" key="1">
    <citation type="submission" date="2019-05" db="EMBL/GenBank/DDBJ databases">
        <title>Another draft genome of Portunus trituberculatus and its Hox gene families provides insights of decapod evolution.</title>
        <authorList>
            <person name="Jeong J.-H."/>
            <person name="Song I."/>
            <person name="Kim S."/>
            <person name="Choi T."/>
            <person name="Kim D."/>
            <person name="Ryu S."/>
            <person name="Kim W."/>
        </authorList>
    </citation>
    <scope>NUCLEOTIDE SEQUENCE [LARGE SCALE GENOMIC DNA]</scope>
    <source>
        <tissue evidence="1">Muscle</tissue>
    </source>
</reference>
<evidence type="ECO:0000313" key="2">
    <source>
        <dbReference type="Proteomes" id="UP000324222"/>
    </source>
</evidence>
<comment type="caution">
    <text evidence="1">The sequence shown here is derived from an EMBL/GenBank/DDBJ whole genome shotgun (WGS) entry which is preliminary data.</text>
</comment>
<proteinExistence type="predicted"/>
<evidence type="ECO:0000313" key="1">
    <source>
        <dbReference type="EMBL" id="MPC78177.1"/>
    </source>
</evidence>
<gene>
    <name evidence="1" type="ORF">E2C01_072659</name>
</gene>
<dbReference type="EMBL" id="VSRR010047789">
    <property type="protein sequence ID" value="MPC78177.1"/>
    <property type="molecule type" value="Genomic_DNA"/>
</dbReference>
<protein>
    <submittedName>
        <fullName evidence="1">Uncharacterized protein</fullName>
    </submittedName>
</protein>
<organism evidence="1 2">
    <name type="scientific">Portunus trituberculatus</name>
    <name type="common">Swimming crab</name>
    <name type="synonym">Neptunus trituberculatus</name>
    <dbReference type="NCBI Taxonomy" id="210409"/>
    <lineage>
        <taxon>Eukaryota</taxon>
        <taxon>Metazoa</taxon>
        <taxon>Ecdysozoa</taxon>
        <taxon>Arthropoda</taxon>
        <taxon>Crustacea</taxon>
        <taxon>Multicrustacea</taxon>
        <taxon>Malacostraca</taxon>
        <taxon>Eumalacostraca</taxon>
        <taxon>Eucarida</taxon>
        <taxon>Decapoda</taxon>
        <taxon>Pleocyemata</taxon>
        <taxon>Brachyura</taxon>
        <taxon>Eubrachyura</taxon>
        <taxon>Portunoidea</taxon>
        <taxon>Portunidae</taxon>
        <taxon>Portuninae</taxon>
        <taxon>Portunus</taxon>
    </lineage>
</organism>
<dbReference type="AlphaFoldDB" id="A0A5B7I9I9"/>
<sequence>MGEVRRCLADVECMTYVPSHHTDMSVQEITSTVTWRSTISLKDFHACQFTQGNTQTQQPQCSSRADLLQLAHIL</sequence>
<dbReference type="Proteomes" id="UP000324222">
    <property type="component" value="Unassembled WGS sequence"/>
</dbReference>
<accession>A0A5B7I9I9</accession>
<keyword evidence="2" id="KW-1185">Reference proteome</keyword>
<name>A0A5B7I9I9_PORTR</name>